<organism evidence="2 3">
    <name type="scientific">Spirosoma terrae</name>
    <dbReference type="NCBI Taxonomy" id="1968276"/>
    <lineage>
        <taxon>Bacteria</taxon>
        <taxon>Pseudomonadati</taxon>
        <taxon>Bacteroidota</taxon>
        <taxon>Cytophagia</taxon>
        <taxon>Cytophagales</taxon>
        <taxon>Cytophagaceae</taxon>
        <taxon>Spirosoma</taxon>
    </lineage>
</organism>
<reference evidence="2 3" key="1">
    <citation type="submission" date="2020-02" db="EMBL/GenBank/DDBJ databases">
        <title>Draft genome sequence of two Spirosoma agri KCTC 52727 and Spirosoma terrae KCTC 52035.</title>
        <authorList>
            <person name="Rojas J."/>
            <person name="Ambika Manirajan B."/>
            <person name="Suarez C."/>
            <person name="Ratering S."/>
            <person name="Schnell S."/>
        </authorList>
    </citation>
    <scope>NUCLEOTIDE SEQUENCE [LARGE SCALE GENOMIC DNA]</scope>
    <source>
        <strain evidence="2 3">KCTC 52035</strain>
    </source>
</reference>
<dbReference type="RefSeq" id="WP_163954935.1">
    <property type="nucleotide sequence ID" value="NZ_JAAFZH010000020.1"/>
</dbReference>
<evidence type="ECO:0000313" key="2">
    <source>
        <dbReference type="EMBL" id="NDU98804.1"/>
    </source>
</evidence>
<name>A0A6L9LE23_9BACT</name>
<dbReference type="EMBL" id="JAAFZH010000020">
    <property type="protein sequence ID" value="NDU98804.1"/>
    <property type="molecule type" value="Genomic_DNA"/>
</dbReference>
<dbReference type="AlphaFoldDB" id="A0A6L9LE23"/>
<keyword evidence="3" id="KW-1185">Reference proteome</keyword>
<feature type="compositionally biased region" description="Basic and acidic residues" evidence="1">
    <location>
        <begin position="131"/>
        <end position="143"/>
    </location>
</feature>
<feature type="region of interest" description="Disordered" evidence="1">
    <location>
        <begin position="131"/>
        <end position="150"/>
    </location>
</feature>
<evidence type="ECO:0000313" key="3">
    <source>
        <dbReference type="Proteomes" id="UP000474175"/>
    </source>
</evidence>
<proteinExistence type="predicted"/>
<sequence>MMNLLKHRIIYKKDLPANFHSWNEFYDELIRLGLIQPGVDVIRIRVFTISTANPDSINKDQSLVQHLTYERKHIEQMCLAELRQTRVESSRTSLTIKELTELKQLISNQASRLKHWDLLVKLNEQLIAQQEREKDQMSYRTEPDSGNSTE</sequence>
<comment type="caution">
    <text evidence="2">The sequence shown here is derived from an EMBL/GenBank/DDBJ whole genome shotgun (WGS) entry which is preliminary data.</text>
</comment>
<accession>A0A6L9LE23</accession>
<protein>
    <submittedName>
        <fullName evidence="2">Uncharacterized protein</fullName>
    </submittedName>
</protein>
<evidence type="ECO:0000256" key="1">
    <source>
        <dbReference type="SAM" id="MobiDB-lite"/>
    </source>
</evidence>
<dbReference type="Proteomes" id="UP000474175">
    <property type="component" value="Unassembled WGS sequence"/>
</dbReference>
<gene>
    <name evidence="2" type="ORF">GK108_28230</name>
</gene>